<dbReference type="RefSeq" id="WP_094942315.1">
    <property type="nucleotide sequence ID" value="NZ_NOKQ01000196.1"/>
</dbReference>
<dbReference type="EMBL" id="NOKQ01000196">
    <property type="protein sequence ID" value="OZS78295.1"/>
    <property type="molecule type" value="Genomic_DNA"/>
</dbReference>
<gene>
    <name evidence="1" type="ORF">CF394_05920</name>
</gene>
<comment type="caution">
    <text evidence="1">The sequence shown here is derived from an EMBL/GenBank/DDBJ whole genome shotgun (WGS) entry which is preliminary data.</text>
</comment>
<name>A0A264W407_9BACL</name>
<dbReference type="Proteomes" id="UP000217065">
    <property type="component" value="Unassembled WGS sequence"/>
</dbReference>
<keyword evidence="2" id="KW-1185">Reference proteome</keyword>
<proteinExistence type="predicted"/>
<sequence>MPVLSEEMLDALEKLIYLPMVMTVLAKDRELFSKAGFKLPRPYLELLDQADRAVQQELKNVHQVIRSQGLKVVRGEGDELFTEYIFFHQGYEEHRRYLNVRLRNQVEEYLQLYLGKRGDANDKN</sequence>
<dbReference type="OrthoDB" id="2988956at2"/>
<protein>
    <recommendedName>
        <fullName evidence="3">YhjD</fullName>
    </recommendedName>
</protein>
<evidence type="ECO:0000313" key="1">
    <source>
        <dbReference type="EMBL" id="OZS78295.1"/>
    </source>
</evidence>
<evidence type="ECO:0000313" key="2">
    <source>
        <dbReference type="Proteomes" id="UP000217065"/>
    </source>
</evidence>
<evidence type="ECO:0008006" key="3">
    <source>
        <dbReference type="Google" id="ProtNLM"/>
    </source>
</evidence>
<dbReference type="AlphaFoldDB" id="A0A264W407"/>
<dbReference type="Pfam" id="PF26325">
    <property type="entry name" value="YhjD"/>
    <property type="match status" value="1"/>
</dbReference>
<dbReference type="InterPro" id="IPR058600">
    <property type="entry name" value="YhjD-like"/>
</dbReference>
<organism evidence="1 2">
    <name type="scientific">Tetzosporium hominis</name>
    <dbReference type="NCBI Taxonomy" id="2020506"/>
    <lineage>
        <taxon>Bacteria</taxon>
        <taxon>Bacillati</taxon>
        <taxon>Bacillota</taxon>
        <taxon>Bacilli</taxon>
        <taxon>Bacillales</taxon>
        <taxon>Caryophanaceae</taxon>
        <taxon>Tetzosporium</taxon>
    </lineage>
</organism>
<reference evidence="1 2" key="1">
    <citation type="submission" date="2017-07" db="EMBL/GenBank/DDBJ databases">
        <title>Tetzosporium hominis gen.nov. sp.nov.</title>
        <authorList>
            <person name="Tetz G."/>
            <person name="Tetz V."/>
        </authorList>
    </citation>
    <scope>NUCLEOTIDE SEQUENCE [LARGE SCALE GENOMIC DNA]</scope>
    <source>
        <strain evidence="1 2">VT-49</strain>
    </source>
</reference>
<accession>A0A264W407</accession>